<sequence length="171" mass="19644">MRKFLLLFFTLILSISAFAIVDFSGINWKNSKGAIAPLFANLKEEPSIDPNIKIFSATAPDKNISNYKFYFNNDELYMIRVIFNKETVRREQMKEIYSKLTSTLGKPLPTKIIDKKIGNYKLRGNYIKFIPDATTGVYYIGVDTIDSKGNMIDSNLYLDYVDQLTVKEPQL</sequence>
<keyword evidence="3" id="KW-1185">Reference proteome</keyword>
<accession>A0A7G9GUV3</accession>
<evidence type="ECO:0000256" key="1">
    <source>
        <dbReference type="SAM" id="SignalP"/>
    </source>
</evidence>
<feature type="signal peptide" evidence="1">
    <location>
        <begin position="1"/>
        <end position="19"/>
    </location>
</feature>
<dbReference type="EMBL" id="CP060637">
    <property type="protein sequence ID" value="QNM14585.1"/>
    <property type="molecule type" value="Genomic_DNA"/>
</dbReference>
<dbReference type="AlphaFoldDB" id="A0A7G9GUV3"/>
<keyword evidence="1" id="KW-0732">Signal</keyword>
<name>A0A7G9GUV3_9FUSO</name>
<dbReference type="KEGG" id="fho:H9Q81_06285"/>
<feature type="chain" id="PRO_5028848143" evidence="1">
    <location>
        <begin position="20"/>
        <end position="171"/>
    </location>
</feature>
<dbReference type="Proteomes" id="UP000515913">
    <property type="component" value="Chromosome"/>
</dbReference>
<protein>
    <submittedName>
        <fullName evidence="2">Uncharacterized protein</fullName>
    </submittedName>
</protein>
<evidence type="ECO:0000313" key="2">
    <source>
        <dbReference type="EMBL" id="QNM14585.1"/>
    </source>
</evidence>
<reference evidence="2 3" key="1">
    <citation type="submission" date="2020-08" db="EMBL/GenBank/DDBJ databases">
        <authorList>
            <person name="Liu C."/>
            <person name="Sun Q."/>
        </authorList>
    </citation>
    <scope>NUCLEOTIDE SEQUENCE [LARGE SCALE GENOMIC DNA]</scope>
    <source>
        <strain evidence="2 3">NSJ-57</strain>
    </source>
</reference>
<proteinExistence type="predicted"/>
<gene>
    <name evidence="2" type="ORF">H9Q81_06285</name>
</gene>
<organism evidence="2 3">
    <name type="scientific">Fusobacterium hominis</name>
    <dbReference type="NCBI Taxonomy" id="2764326"/>
    <lineage>
        <taxon>Bacteria</taxon>
        <taxon>Fusobacteriati</taxon>
        <taxon>Fusobacteriota</taxon>
        <taxon>Fusobacteriia</taxon>
        <taxon>Fusobacteriales</taxon>
        <taxon>Fusobacteriaceae</taxon>
        <taxon>Fusobacterium</taxon>
    </lineage>
</organism>
<dbReference type="RefSeq" id="WP_187422657.1">
    <property type="nucleotide sequence ID" value="NZ_CP060637.1"/>
</dbReference>
<evidence type="ECO:0000313" key="3">
    <source>
        <dbReference type="Proteomes" id="UP000515913"/>
    </source>
</evidence>